<reference evidence="2" key="1">
    <citation type="submission" date="2024-04" db="EMBL/GenBank/DDBJ databases">
        <authorList>
            <person name="Shaw F."/>
            <person name="Minotto A."/>
        </authorList>
    </citation>
    <scope>NUCLEOTIDE SEQUENCE [LARGE SCALE GENOMIC DNA]</scope>
</reference>
<accession>A0ABP1E471</accession>
<gene>
    <name evidence="1" type="ORF">GFSPODELE1_LOCUS9953</name>
</gene>
<sequence length="459" mass="50775">MASPSHQVVQDDSIPYSYEHPYLLTRSLDKKTIHIWSLTNSESPVRVSTLEGELPDSPHPRIFAGKYILTHENRELDAKVILIHKIEDGTLSDSKTIISDSNPDDALHPPIPGDAAFIAAVNGLIAIFKNGSNSKDSIIEVYGISEEGKLFLKTELRQTADGPELGRSGDYKVWGPTGYVLPTFIDLTEDYFTGAFGNHDVQLVKWLSPSSQPVTTLLELPATRFLEDLPQAAMSSWLNDKLSIPSSNSLILAHHEFPVDFVDLEPITAIRSVNPDTLELNWCSPIAHKTSFLRYNESLNVIVTFGEASYVEGEGEKPRTSVFVVDAGTGAVRKQYQSFARCDTSPSGNEIVEAFDDGRIHVVSLSTFLEFGFLSQEEADGGDNSDLEKTAVLRGQAFYPELEPQSPLNSKQRANERKAVARYTEQGKARPWVEGMFVGEGFVLLKGSRSVGFVLVRWK</sequence>
<evidence type="ECO:0000313" key="1">
    <source>
        <dbReference type="EMBL" id="CAL1714851.1"/>
    </source>
</evidence>
<dbReference type="EMBL" id="OZ037951">
    <property type="protein sequence ID" value="CAL1714851.1"/>
    <property type="molecule type" value="Genomic_DNA"/>
</dbReference>
<keyword evidence="2" id="KW-1185">Reference proteome</keyword>
<dbReference type="SUPFAM" id="SSF69322">
    <property type="entry name" value="Tricorn protease domain 2"/>
    <property type="match status" value="1"/>
</dbReference>
<organism evidence="1 2">
    <name type="scientific">Somion occarium</name>
    <dbReference type="NCBI Taxonomy" id="3059160"/>
    <lineage>
        <taxon>Eukaryota</taxon>
        <taxon>Fungi</taxon>
        <taxon>Dikarya</taxon>
        <taxon>Basidiomycota</taxon>
        <taxon>Agaricomycotina</taxon>
        <taxon>Agaricomycetes</taxon>
        <taxon>Polyporales</taxon>
        <taxon>Cerrenaceae</taxon>
        <taxon>Somion</taxon>
    </lineage>
</organism>
<dbReference type="Proteomes" id="UP001497453">
    <property type="component" value="Chromosome 8"/>
</dbReference>
<name>A0ABP1E471_9APHY</name>
<protein>
    <submittedName>
        <fullName evidence="1">Uncharacterized protein</fullName>
    </submittedName>
</protein>
<evidence type="ECO:0000313" key="2">
    <source>
        <dbReference type="Proteomes" id="UP001497453"/>
    </source>
</evidence>
<proteinExistence type="predicted"/>